<dbReference type="Proteomes" id="UP000492821">
    <property type="component" value="Unassembled WGS sequence"/>
</dbReference>
<dbReference type="FunFam" id="3.60.130.10:FF:000001">
    <property type="entry name" value="Trimethyllysine dioxygenase, mitochondrial"/>
    <property type="match status" value="1"/>
</dbReference>
<keyword evidence="7" id="KW-0223">Dioxygenase</keyword>
<name>A0A7E4ZRL1_PANRE</name>
<evidence type="ECO:0000313" key="12">
    <source>
        <dbReference type="WBParaSite" id="Pan_g12949.t1"/>
    </source>
</evidence>
<dbReference type="Gene3D" id="3.60.130.10">
    <property type="entry name" value="Clavaminate synthase-like"/>
    <property type="match status" value="1"/>
</dbReference>
<dbReference type="Pfam" id="PF02668">
    <property type="entry name" value="TauD"/>
    <property type="match status" value="1"/>
</dbReference>
<dbReference type="GO" id="GO:0046872">
    <property type="term" value="F:metal ion binding"/>
    <property type="evidence" value="ECO:0007669"/>
    <property type="project" value="UniProtKB-KW"/>
</dbReference>
<evidence type="ECO:0000256" key="5">
    <source>
        <dbReference type="ARBA" id="ARBA00022723"/>
    </source>
</evidence>
<comment type="cofactor">
    <cofactor evidence="2">
        <name>L-ascorbate</name>
        <dbReference type="ChEBI" id="CHEBI:38290"/>
    </cofactor>
</comment>
<reference evidence="12" key="2">
    <citation type="submission" date="2020-10" db="UniProtKB">
        <authorList>
            <consortium name="WormBaseParasite"/>
        </authorList>
    </citation>
    <scope>IDENTIFICATION</scope>
</reference>
<keyword evidence="6" id="KW-0124">Carnitine biosynthesis</keyword>
<dbReference type="AlphaFoldDB" id="A0A7E4ZRL1"/>
<comment type="cofactor">
    <cofactor evidence="1">
        <name>Fe(2+)</name>
        <dbReference type="ChEBI" id="CHEBI:29033"/>
    </cofactor>
</comment>
<dbReference type="InterPro" id="IPR003819">
    <property type="entry name" value="TauD/TfdA-like"/>
</dbReference>
<evidence type="ECO:0000256" key="6">
    <source>
        <dbReference type="ARBA" id="ARBA00022873"/>
    </source>
</evidence>
<evidence type="ECO:0000256" key="8">
    <source>
        <dbReference type="ARBA" id="ARBA00023002"/>
    </source>
</evidence>
<dbReference type="InterPro" id="IPR042098">
    <property type="entry name" value="TauD-like_sf"/>
</dbReference>
<keyword evidence="8" id="KW-0560">Oxidoreductase</keyword>
<dbReference type="InterPro" id="IPR038492">
    <property type="entry name" value="GBBH-like_N_sf"/>
</dbReference>
<evidence type="ECO:0000256" key="3">
    <source>
        <dbReference type="ARBA" id="ARBA00005022"/>
    </source>
</evidence>
<organism evidence="11 12">
    <name type="scientific">Panagrellus redivivus</name>
    <name type="common">Microworm</name>
    <dbReference type="NCBI Taxonomy" id="6233"/>
    <lineage>
        <taxon>Eukaryota</taxon>
        <taxon>Metazoa</taxon>
        <taxon>Ecdysozoa</taxon>
        <taxon>Nematoda</taxon>
        <taxon>Chromadorea</taxon>
        <taxon>Rhabditida</taxon>
        <taxon>Tylenchina</taxon>
        <taxon>Panagrolaimomorpha</taxon>
        <taxon>Panagrolaimoidea</taxon>
        <taxon>Panagrolaimidae</taxon>
        <taxon>Panagrellus</taxon>
    </lineage>
</organism>
<dbReference type="UniPathway" id="UPA00118"/>
<evidence type="ECO:0000256" key="4">
    <source>
        <dbReference type="ARBA" id="ARBA00008654"/>
    </source>
</evidence>
<dbReference type="PANTHER" id="PTHR10696:SF33">
    <property type="entry name" value="GAMMA-BUTYROBETAINE DIOXYGENASE"/>
    <property type="match status" value="1"/>
</dbReference>
<dbReference type="GO" id="GO:0045329">
    <property type="term" value="P:carnitine biosynthetic process"/>
    <property type="evidence" value="ECO:0007669"/>
    <property type="project" value="UniProtKB-UniPathway"/>
</dbReference>
<keyword evidence="11" id="KW-1185">Reference proteome</keyword>
<evidence type="ECO:0000256" key="1">
    <source>
        <dbReference type="ARBA" id="ARBA00001954"/>
    </source>
</evidence>
<dbReference type="SUPFAM" id="SSF51197">
    <property type="entry name" value="Clavaminate synthase-like"/>
    <property type="match status" value="1"/>
</dbReference>
<comment type="pathway">
    <text evidence="3">Amine and polyamine biosynthesis; carnitine biosynthesis.</text>
</comment>
<evidence type="ECO:0000313" key="11">
    <source>
        <dbReference type="Proteomes" id="UP000492821"/>
    </source>
</evidence>
<feature type="domain" description="TauD/TfdA-like" evidence="10">
    <location>
        <begin position="146"/>
        <end position="400"/>
    </location>
</feature>
<evidence type="ECO:0000256" key="9">
    <source>
        <dbReference type="ARBA" id="ARBA00023004"/>
    </source>
</evidence>
<evidence type="ECO:0000259" key="10">
    <source>
        <dbReference type="Pfam" id="PF02668"/>
    </source>
</evidence>
<comment type="similarity">
    <text evidence="4">Belongs to the gamma-BBH/TMLD family.</text>
</comment>
<evidence type="ECO:0000256" key="2">
    <source>
        <dbReference type="ARBA" id="ARBA00001961"/>
    </source>
</evidence>
<sequence>MWSTLKHASNLTKSRFVRQIYSISNDPTRRLFKVEFNDGSDGLFPYVWLRDSSLDPSTYSISDSMKARRLFMRDFDVRVVPERFSYDKEANSLRITWPGSVQSDYSASWLKYRNPSCSTVALTRREYYLQHPIPWNRAAIERRLKRFDHNAVMTDDKALHDFLTAVCIDGIAVLKNGPHHDKNVVDAIGDRIGLIHRTHFGTVFEVTTKVDASNMAYASGDELPYHTDFPSLSQPPELQMLHMYQRAAEGGLSMFVDGFKIADIMRKNHPEAFKILTETQLEYIEEGYDIHERNGADYKFTFDMAARHRVIKLDEKTKKVIKIQFGNAMRAWFYDTVPLKIQDVYDALKLFTELCYAPENQLIFQLENGETMLWSNTRLLHARSAYTVTPDCNRSIFGCYFMWDIVKSRIRVIREDLSLPENQPAL</sequence>
<reference evidence="11" key="1">
    <citation type="journal article" date="2013" name="Genetics">
        <title>The draft genome and transcriptome of Panagrellus redivivus are shaped by the harsh demands of a free-living lifestyle.</title>
        <authorList>
            <person name="Srinivasan J."/>
            <person name="Dillman A.R."/>
            <person name="Macchietto M.G."/>
            <person name="Heikkinen L."/>
            <person name="Lakso M."/>
            <person name="Fracchia K.M."/>
            <person name="Antoshechkin I."/>
            <person name="Mortazavi A."/>
            <person name="Wong G."/>
            <person name="Sternberg P.W."/>
        </authorList>
    </citation>
    <scope>NUCLEOTIDE SEQUENCE [LARGE SCALE GENOMIC DNA]</scope>
    <source>
        <strain evidence="11">MT8872</strain>
    </source>
</reference>
<dbReference type="InterPro" id="IPR050411">
    <property type="entry name" value="AlphaKG_dependent_hydroxylases"/>
</dbReference>
<accession>A0A7E4ZRL1</accession>
<evidence type="ECO:0000256" key="7">
    <source>
        <dbReference type="ARBA" id="ARBA00022964"/>
    </source>
</evidence>
<keyword evidence="5" id="KW-0479">Metal-binding</keyword>
<protein>
    <submittedName>
        <fullName evidence="12">TauD domain-containing protein</fullName>
    </submittedName>
</protein>
<dbReference type="WBParaSite" id="Pan_g12949.t1">
    <property type="protein sequence ID" value="Pan_g12949.t1"/>
    <property type="gene ID" value="Pan_g12949"/>
</dbReference>
<keyword evidence="9" id="KW-0408">Iron</keyword>
<proteinExistence type="inferred from homology"/>
<dbReference type="PANTHER" id="PTHR10696">
    <property type="entry name" value="GAMMA-BUTYROBETAINE HYDROXYLASE-RELATED"/>
    <property type="match status" value="1"/>
</dbReference>
<dbReference type="Gene3D" id="3.30.2020.30">
    <property type="match status" value="1"/>
</dbReference>
<dbReference type="GO" id="GO:0016706">
    <property type="term" value="F:2-oxoglutarate-dependent dioxygenase activity"/>
    <property type="evidence" value="ECO:0007669"/>
    <property type="project" value="UniProtKB-ARBA"/>
</dbReference>
<dbReference type="GO" id="GO:0005739">
    <property type="term" value="C:mitochondrion"/>
    <property type="evidence" value="ECO:0007669"/>
    <property type="project" value="TreeGrafter"/>
</dbReference>